<comment type="caution">
    <text evidence="1">The sequence shown here is derived from an EMBL/GenBank/DDBJ whole genome shotgun (WGS) entry which is preliminary data.</text>
</comment>
<dbReference type="Proteomes" id="UP000626370">
    <property type="component" value="Unassembled WGS sequence"/>
</dbReference>
<name>A0ABQ3IJ82_9GAMM</name>
<gene>
    <name evidence="1" type="ORF">GCM10011501_11360</name>
</gene>
<accession>A0ABQ3IJ82</accession>
<dbReference type="EMBL" id="BNAH01000004">
    <property type="protein sequence ID" value="GHE84396.1"/>
    <property type="molecule type" value="Genomic_DNA"/>
</dbReference>
<reference evidence="2" key="1">
    <citation type="journal article" date="2019" name="Int. J. Syst. Evol. Microbiol.">
        <title>The Global Catalogue of Microorganisms (GCM) 10K type strain sequencing project: providing services to taxonomists for standard genome sequencing and annotation.</title>
        <authorList>
            <consortium name="The Broad Institute Genomics Platform"/>
            <consortium name="The Broad Institute Genome Sequencing Center for Infectious Disease"/>
            <person name="Wu L."/>
            <person name="Ma J."/>
        </authorList>
    </citation>
    <scope>NUCLEOTIDE SEQUENCE [LARGE SCALE GENOMIC DNA]</scope>
    <source>
        <strain evidence="2">CGMCC 1.15922</strain>
    </source>
</reference>
<evidence type="ECO:0000313" key="2">
    <source>
        <dbReference type="Proteomes" id="UP000626370"/>
    </source>
</evidence>
<protein>
    <submittedName>
        <fullName evidence="1">Uncharacterized protein</fullName>
    </submittedName>
</protein>
<proteinExistence type="predicted"/>
<dbReference type="RefSeq" id="WP_189377218.1">
    <property type="nucleotide sequence ID" value="NZ_BNAH01000004.1"/>
</dbReference>
<keyword evidence="2" id="KW-1185">Reference proteome</keyword>
<sequence length="162" mass="18589">MIALGNSNAKIKVYIENQPPLEPYQSLNYCLPLEKNDIATIAKETGNHWRKIFNVYAKLIFELSPQSYESWQQLRDLSLLQKSSDQCLVFSAPLLQQKPNELTIIMGKGYAAKLGVAEKCDWLTPYFAINKSLNIIICPYFDYRQLNNQKITQLATLIKQLS</sequence>
<dbReference type="InterPro" id="IPR054222">
    <property type="entry name" value="DUF6942"/>
</dbReference>
<dbReference type="Pfam" id="PF22098">
    <property type="entry name" value="DUF6942"/>
    <property type="match status" value="1"/>
</dbReference>
<organism evidence="1 2">
    <name type="scientific">Thalassotalea profundi</name>
    <dbReference type="NCBI Taxonomy" id="2036687"/>
    <lineage>
        <taxon>Bacteria</taxon>
        <taxon>Pseudomonadati</taxon>
        <taxon>Pseudomonadota</taxon>
        <taxon>Gammaproteobacteria</taxon>
        <taxon>Alteromonadales</taxon>
        <taxon>Colwelliaceae</taxon>
        <taxon>Thalassotalea</taxon>
    </lineage>
</organism>
<evidence type="ECO:0000313" key="1">
    <source>
        <dbReference type="EMBL" id="GHE84396.1"/>
    </source>
</evidence>